<protein>
    <submittedName>
        <fullName evidence="1">Uncharacterized protein</fullName>
    </submittedName>
</protein>
<dbReference type="KEGG" id="mrr:Moror_15459"/>
<dbReference type="HOGENOM" id="CLU_2264421_0_0_1"/>
<reference evidence="1 2" key="1">
    <citation type="journal article" date="2014" name="BMC Genomics">
        <title>Genome and secretome analysis of the hemibiotrophic fungal pathogen, Moniliophthora roreri, which causes frosty pod rot disease of cacao: mechanisms of the biotrophic and necrotrophic phases.</title>
        <authorList>
            <person name="Meinhardt L.W."/>
            <person name="Costa G.G.L."/>
            <person name="Thomazella D.P.T."/>
            <person name="Teixeira P.J.P.L."/>
            <person name="Carazzolle M.F."/>
            <person name="Schuster S.C."/>
            <person name="Carlson J.E."/>
            <person name="Guiltinan M.J."/>
            <person name="Mieczkowski P."/>
            <person name="Farmer A."/>
            <person name="Ramaraj T."/>
            <person name="Crozier J."/>
            <person name="Davis R.E."/>
            <person name="Shao J."/>
            <person name="Melnick R.L."/>
            <person name="Pereira G.A.G."/>
            <person name="Bailey B.A."/>
        </authorList>
    </citation>
    <scope>NUCLEOTIDE SEQUENCE [LARGE SCALE GENOMIC DNA]</scope>
    <source>
        <strain evidence="1 2">MCA 2997</strain>
    </source>
</reference>
<evidence type="ECO:0000313" key="1">
    <source>
        <dbReference type="EMBL" id="ESK82301.1"/>
    </source>
</evidence>
<sequence>MRPLRSDLNTWRLYQELVREIPPFYIWAFPTELQHLFLVQVLCEWVAVLGEERPMEYVCQKIPRVTNAISESQDGPMTSQQFLKAFHNNLIDIGINLVPYGGH</sequence>
<comment type="caution">
    <text evidence="1">The sequence shown here is derived from an EMBL/GenBank/DDBJ whole genome shotgun (WGS) entry which is preliminary data.</text>
</comment>
<organism evidence="1 2">
    <name type="scientific">Moniliophthora roreri (strain MCA 2997)</name>
    <name type="common">Cocoa frosty pod rot fungus</name>
    <name type="synonym">Crinipellis roreri</name>
    <dbReference type="NCBI Taxonomy" id="1381753"/>
    <lineage>
        <taxon>Eukaryota</taxon>
        <taxon>Fungi</taxon>
        <taxon>Dikarya</taxon>
        <taxon>Basidiomycota</taxon>
        <taxon>Agaricomycotina</taxon>
        <taxon>Agaricomycetes</taxon>
        <taxon>Agaricomycetidae</taxon>
        <taxon>Agaricales</taxon>
        <taxon>Marasmiineae</taxon>
        <taxon>Marasmiaceae</taxon>
        <taxon>Moniliophthora</taxon>
    </lineage>
</organism>
<keyword evidence="2" id="KW-1185">Reference proteome</keyword>
<evidence type="ECO:0000313" key="2">
    <source>
        <dbReference type="Proteomes" id="UP000017559"/>
    </source>
</evidence>
<name>V2WP34_MONRO</name>
<dbReference type="EMBL" id="AWSO01001985">
    <property type="protein sequence ID" value="ESK82301.1"/>
    <property type="molecule type" value="Genomic_DNA"/>
</dbReference>
<dbReference type="Proteomes" id="UP000017559">
    <property type="component" value="Unassembled WGS sequence"/>
</dbReference>
<dbReference type="OrthoDB" id="3163890at2759"/>
<accession>V2WP34</accession>
<dbReference type="AlphaFoldDB" id="V2WP34"/>
<proteinExistence type="predicted"/>
<gene>
    <name evidence="1" type="ORF">Moror_15459</name>
</gene>